<sequence>MAPTSRSHWTKLALTRMGGNGERDISLDLERRTTIGEYVGYITTGIEGMDVMVADSQERPYQIYQGHAILRDSLTTPAAQTASFKDSTG</sequence>
<organism evidence="1 2">
    <name type="scientific">Ajellomyces dermatitidis (strain ER-3 / ATCC MYA-2586)</name>
    <name type="common">Blastomyces dermatitidis</name>
    <dbReference type="NCBI Taxonomy" id="559297"/>
    <lineage>
        <taxon>Eukaryota</taxon>
        <taxon>Fungi</taxon>
        <taxon>Dikarya</taxon>
        <taxon>Ascomycota</taxon>
        <taxon>Pezizomycotina</taxon>
        <taxon>Eurotiomycetes</taxon>
        <taxon>Eurotiomycetidae</taxon>
        <taxon>Onygenales</taxon>
        <taxon>Ajellomycetaceae</taxon>
        <taxon>Blastomyces</taxon>
    </lineage>
</organism>
<gene>
    <name evidence="1" type="ORF">BDCG_07010</name>
</gene>
<name>A0ABP2F6C5_AJEDR</name>
<dbReference type="GeneID" id="69028811"/>
<evidence type="ECO:0000313" key="1">
    <source>
        <dbReference type="EMBL" id="EEQ91890.2"/>
    </source>
</evidence>
<dbReference type="Proteomes" id="UP000002039">
    <property type="component" value="Unassembled WGS sequence"/>
</dbReference>
<reference evidence="2" key="1">
    <citation type="journal article" date="2015" name="PLoS Genet.">
        <title>The dynamic genome and transcriptome of the human fungal pathogen Blastomyces and close relative Emmonsia.</title>
        <authorList>
            <person name="Munoz J.F."/>
            <person name="Gauthier G.M."/>
            <person name="Desjardins C.A."/>
            <person name="Gallo J.E."/>
            <person name="Holder J."/>
            <person name="Sullivan T.D."/>
            <person name="Marty A.J."/>
            <person name="Carmen J.C."/>
            <person name="Chen Z."/>
            <person name="Ding L."/>
            <person name="Gujja S."/>
            <person name="Magrini V."/>
            <person name="Misas E."/>
            <person name="Mitreva M."/>
            <person name="Priest M."/>
            <person name="Saif S."/>
            <person name="Whiston E.A."/>
            <person name="Young S."/>
            <person name="Zeng Q."/>
            <person name="Goldman W.E."/>
            <person name="Mardis E.R."/>
            <person name="Taylor J.W."/>
            <person name="McEwen J.G."/>
            <person name="Clay O.K."/>
            <person name="Klein B.S."/>
            <person name="Cuomo C.A."/>
        </authorList>
    </citation>
    <scope>NUCLEOTIDE SEQUENCE [LARGE SCALE GENOMIC DNA]</scope>
    <source>
        <strain evidence="2">ER-3 / ATCC MYA-2586</strain>
    </source>
</reference>
<dbReference type="EMBL" id="EQ999979">
    <property type="protein sequence ID" value="EEQ91890.2"/>
    <property type="molecule type" value="Genomic_DNA"/>
</dbReference>
<evidence type="ECO:0000313" key="2">
    <source>
        <dbReference type="Proteomes" id="UP000002039"/>
    </source>
</evidence>
<protein>
    <submittedName>
        <fullName evidence="1">SET domain-containing protein</fullName>
    </submittedName>
</protein>
<dbReference type="RefSeq" id="XP_045278344.1">
    <property type="nucleotide sequence ID" value="XM_045422775.1"/>
</dbReference>
<keyword evidence="2" id="KW-1185">Reference proteome</keyword>
<proteinExistence type="predicted"/>
<accession>A0ABP2F6C5</accession>